<reference evidence="2 3" key="3">
    <citation type="journal article" date="2015" name="Genome Announc.">
        <title>Draft Genome Sequence of the Archiascomycetous Yeast Saitoella complicata.</title>
        <authorList>
            <person name="Yamauchi K."/>
            <person name="Kondo S."/>
            <person name="Hamamoto M."/>
            <person name="Takahashi Y."/>
            <person name="Ogura Y."/>
            <person name="Hayashi T."/>
            <person name="Nishida H."/>
        </authorList>
    </citation>
    <scope>NUCLEOTIDE SEQUENCE [LARGE SCALE GENOMIC DNA]</scope>
    <source>
        <strain evidence="2 3">NRRL Y-17804</strain>
    </source>
</reference>
<dbReference type="OrthoDB" id="337486at2759"/>
<keyword evidence="3" id="KW-1185">Reference proteome</keyword>
<dbReference type="GO" id="GO:0003887">
    <property type="term" value="F:DNA-directed DNA polymerase activity"/>
    <property type="evidence" value="ECO:0007669"/>
    <property type="project" value="TreeGrafter"/>
</dbReference>
<name>A0A0E9NIM1_SAICN</name>
<reference evidence="2 3" key="2">
    <citation type="journal article" date="2014" name="J. Gen. Appl. Microbiol.">
        <title>The early diverging ascomycetous budding yeast Saitoella complicata has three histone deacetylases belonging to the Clr6, Hos2, and Rpd3 lineages.</title>
        <authorList>
            <person name="Nishida H."/>
            <person name="Matsumoto T."/>
            <person name="Kondo S."/>
            <person name="Hamamoto M."/>
            <person name="Yoshikawa H."/>
        </authorList>
    </citation>
    <scope>NUCLEOTIDE SEQUENCE [LARGE SCALE GENOMIC DNA]</scope>
    <source>
        <strain evidence="2 3">NRRL Y-17804</strain>
    </source>
</reference>
<organism evidence="2 3">
    <name type="scientific">Saitoella complicata (strain BCRC 22490 / CBS 7301 / JCM 7358 / NBRC 10748 / NRRL Y-17804)</name>
    <dbReference type="NCBI Taxonomy" id="698492"/>
    <lineage>
        <taxon>Eukaryota</taxon>
        <taxon>Fungi</taxon>
        <taxon>Dikarya</taxon>
        <taxon>Ascomycota</taxon>
        <taxon>Taphrinomycotina</taxon>
        <taxon>Taphrinomycotina incertae sedis</taxon>
        <taxon>Saitoella</taxon>
    </lineage>
</organism>
<dbReference type="PANTHER" id="PTHR14303:SF0">
    <property type="entry name" value="DNA POLYMERASE DELTA SUBUNIT 4"/>
    <property type="match status" value="1"/>
</dbReference>
<dbReference type="OMA" id="HYGPCTG"/>
<dbReference type="GO" id="GO:0000731">
    <property type="term" value="P:DNA synthesis involved in DNA repair"/>
    <property type="evidence" value="ECO:0007669"/>
    <property type="project" value="InterPro"/>
</dbReference>
<feature type="region of interest" description="Disordered" evidence="1">
    <location>
        <begin position="1"/>
        <end position="105"/>
    </location>
</feature>
<gene>
    <name evidence="2" type="ORF">G7K_3670-t1</name>
</gene>
<feature type="compositionally biased region" description="Basic and acidic residues" evidence="1">
    <location>
        <begin position="93"/>
        <end position="105"/>
    </location>
</feature>
<dbReference type="Pfam" id="PF04081">
    <property type="entry name" value="DNA_pol_delta_4"/>
    <property type="match status" value="1"/>
</dbReference>
<feature type="compositionally biased region" description="Polar residues" evidence="1">
    <location>
        <begin position="1"/>
        <end position="41"/>
    </location>
</feature>
<protein>
    <recommendedName>
        <fullName evidence="4">DNA polymerase delta subunit 4</fullName>
    </recommendedName>
</protein>
<dbReference type="STRING" id="698492.A0A0E9NIM1"/>
<dbReference type="GO" id="GO:0006261">
    <property type="term" value="P:DNA-templated DNA replication"/>
    <property type="evidence" value="ECO:0007669"/>
    <property type="project" value="TreeGrafter"/>
</dbReference>
<dbReference type="InterPro" id="IPR007218">
    <property type="entry name" value="DNA_pol_delta_4"/>
</dbReference>
<evidence type="ECO:0000313" key="2">
    <source>
        <dbReference type="EMBL" id="GAO49521.1"/>
    </source>
</evidence>
<comment type="caution">
    <text evidence="2">The sequence shown here is derived from an EMBL/GenBank/DDBJ whole genome shotgun (WGS) entry which is preliminary data.</text>
</comment>
<reference evidence="2 3" key="1">
    <citation type="journal article" date="2011" name="J. Gen. Appl. Microbiol.">
        <title>Draft genome sequencing of the enigmatic yeast Saitoella complicata.</title>
        <authorList>
            <person name="Nishida H."/>
            <person name="Hamamoto M."/>
            <person name="Sugiyama J."/>
        </authorList>
    </citation>
    <scope>NUCLEOTIDE SEQUENCE [LARGE SCALE GENOMIC DNA]</scope>
    <source>
        <strain evidence="2 3">NRRL Y-17804</strain>
    </source>
</reference>
<sequence>MPPRRSTTSPALKRTPSSTPRQGKISFTNGGKVTKPAANTSKPKKRAATIGSTKTTAIDVEGEDAPSQTATPPPSSPVREVEKKLKAVKGKKKEGGEEETRLNPKDRVYAQLANEIDAQRIHPQIHAQHLTSIDKILRNFDLTYKYGPCVGITRLQRFERAEKMGLEPPSEVGRILRSVEGRGEEGLREGVWHKNP</sequence>
<evidence type="ECO:0000256" key="1">
    <source>
        <dbReference type="SAM" id="MobiDB-lite"/>
    </source>
</evidence>
<proteinExistence type="predicted"/>
<dbReference type="AlphaFoldDB" id="A0A0E9NIM1"/>
<dbReference type="EMBL" id="BACD03000023">
    <property type="protein sequence ID" value="GAO49521.1"/>
    <property type="molecule type" value="Genomic_DNA"/>
</dbReference>
<dbReference type="PANTHER" id="PTHR14303">
    <property type="entry name" value="DNA POLYMERASE DELTA SUBUNIT 4"/>
    <property type="match status" value="1"/>
</dbReference>
<dbReference type="GO" id="GO:0043625">
    <property type="term" value="C:delta DNA polymerase complex"/>
    <property type="evidence" value="ECO:0007669"/>
    <property type="project" value="TreeGrafter"/>
</dbReference>
<accession>A0A0E9NIM1</accession>
<evidence type="ECO:0000313" key="3">
    <source>
        <dbReference type="Proteomes" id="UP000033140"/>
    </source>
</evidence>
<dbReference type="Proteomes" id="UP000033140">
    <property type="component" value="Unassembled WGS sequence"/>
</dbReference>
<evidence type="ECO:0008006" key="4">
    <source>
        <dbReference type="Google" id="ProtNLM"/>
    </source>
</evidence>
<dbReference type="RefSeq" id="XP_019023253.1">
    <property type="nucleotide sequence ID" value="XM_019171327.1"/>
</dbReference>